<feature type="compositionally biased region" description="Low complexity" evidence="1">
    <location>
        <begin position="1"/>
        <end position="18"/>
    </location>
</feature>
<proteinExistence type="predicted"/>
<evidence type="ECO:0000313" key="4">
    <source>
        <dbReference type="Proteomes" id="UP000236333"/>
    </source>
</evidence>
<accession>A0A2J7ZW33</accession>
<dbReference type="Proteomes" id="UP000236333">
    <property type="component" value="Unassembled WGS sequence"/>
</dbReference>
<keyword evidence="2" id="KW-0472">Membrane</keyword>
<organism evidence="3 4">
    <name type="scientific">Tetrabaena socialis</name>
    <dbReference type="NCBI Taxonomy" id="47790"/>
    <lineage>
        <taxon>Eukaryota</taxon>
        <taxon>Viridiplantae</taxon>
        <taxon>Chlorophyta</taxon>
        <taxon>core chlorophytes</taxon>
        <taxon>Chlorophyceae</taxon>
        <taxon>CS clade</taxon>
        <taxon>Chlamydomonadales</taxon>
        <taxon>Tetrabaenaceae</taxon>
        <taxon>Tetrabaena</taxon>
    </lineage>
</organism>
<feature type="transmembrane region" description="Helical" evidence="2">
    <location>
        <begin position="242"/>
        <end position="260"/>
    </location>
</feature>
<reference evidence="3 4" key="1">
    <citation type="journal article" date="2017" name="Mol. Biol. Evol.">
        <title>The 4-celled Tetrabaena socialis nuclear genome reveals the essential components for genetic control of cell number at the origin of multicellularity in the volvocine lineage.</title>
        <authorList>
            <person name="Featherston J."/>
            <person name="Arakaki Y."/>
            <person name="Hanschen E.R."/>
            <person name="Ferris P.J."/>
            <person name="Michod R.E."/>
            <person name="Olson B.J.S.C."/>
            <person name="Nozaki H."/>
            <person name="Durand P.M."/>
        </authorList>
    </citation>
    <scope>NUCLEOTIDE SEQUENCE [LARGE SCALE GENOMIC DNA]</scope>
    <source>
        <strain evidence="3 4">NIES-571</strain>
    </source>
</reference>
<keyword evidence="2" id="KW-1133">Transmembrane helix</keyword>
<keyword evidence="2" id="KW-0812">Transmembrane</keyword>
<feature type="region of interest" description="Disordered" evidence="1">
    <location>
        <begin position="1"/>
        <end position="39"/>
    </location>
</feature>
<evidence type="ECO:0000313" key="3">
    <source>
        <dbReference type="EMBL" id="PNH04479.1"/>
    </source>
</evidence>
<keyword evidence="4" id="KW-1185">Reference proteome</keyword>
<name>A0A2J7ZW33_9CHLO</name>
<protein>
    <submittedName>
        <fullName evidence="3">Uncharacterized protein</fullName>
    </submittedName>
</protein>
<feature type="transmembrane region" description="Helical" evidence="2">
    <location>
        <begin position="275"/>
        <end position="295"/>
    </location>
</feature>
<gene>
    <name evidence="3" type="ORF">TSOC_009347</name>
</gene>
<evidence type="ECO:0000256" key="1">
    <source>
        <dbReference type="SAM" id="MobiDB-lite"/>
    </source>
</evidence>
<dbReference type="AlphaFoldDB" id="A0A2J7ZW33"/>
<evidence type="ECO:0000256" key="2">
    <source>
        <dbReference type="SAM" id="Phobius"/>
    </source>
</evidence>
<feature type="compositionally biased region" description="Low complexity" evidence="1">
    <location>
        <begin position="26"/>
        <end position="39"/>
    </location>
</feature>
<feature type="transmembrane region" description="Helical" evidence="2">
    <location>
        <begin position="66"/>
        <end position="88"/>
    </location>
</feature>
<dbReference type="EMBL" id="PGGS01000385">
    <property type="protein sequence ID" value="PNH04479.1"/>
    <property type="molecule type" value="Genomic_DNA"/>
</dbReference>
<sequence length="305" mass="33041">MTRGSQLHQRTAQQQQQQEGGGGAMGAPQQQQQPRVQQAAPRYPQLPPVVLDASTPKLLVPSRQALYTLLVLPYLLWGAAVLAGVLHVEPLPEGVSPRDFEHPLVWFDRHVFRVYGPLLPLAPYLVRVAAFGLRWPPPTAALRSAAAAGGAAARPLRPAPTLALPALLVYGAVIVVRIALYVCHVALERRAAVPLYLMSDHLLLAASVVACFQSELMCCLSDAFKAELLRPFDPRGADARQLAAVAAMVCSAFALAFVYGDMYCTARWYHHPAESLGALAAGAVLFQLPMALWLLRRASRLPGRV</sequence>
<dbReference type="OrthoDB" id="549831at2759"/>
<comment type="caution">
    <text evidence="3">The sequence shown here is derived from an EMBL/GenBank/DDBJ whole genome shotgun (WGS) entry which is preliminary data.</text>
</comment>
<feature type="transmembrane region" description="Helical" evidence="2">
    <location>
        <begin position="162"/>
        <end position="182"/>
    </location>
</feature>